<feature type="transmembrane region" description="Helical" evidence="2">
    <location>
        <begin position="183"/>
        <end position="209"/>
    </location>
</feature>
<keyword evidence="2" id="KW-0812">Transmembrane</keyword>
<dbReference type="GeneID" id="74945676"/>
<dbReference type="KEGG" id="nvn:NVIE_004170"/>
<protein>
    <submittedName>
        <fullName evidence="3">Uncharacterized protein</fullName>
    </submittedName>
</protein>
<dbReference type="OrthoDB" id="9108at2157"/>
<name>A0A060HGY3_9ARCH</name>
<dbReference type="AlphaFoldDB" id="A0A060HGY3"/>
<reference evidence="3 4" key="1">
    <citation type="journal article" date="2014" name="Int. J. Syst. Evol. Microbiol.">
        <title>Nitrososphaera viennensis gen. nov., sp. nov., an aerobic and mesophilic, ammonia-oxidizing archaeon from soil and a member of the archaeal phylum Thaumarchaeota.</title>
        <authorList>
            <person name="Stieglmeier M."/>
            <person name="Klingl A."/>
            <person name="Alves R.J."/>
            <person name="Rittmann S.K."/>
            <person name="Melcher M."/>
            <person name="Leisch N."/>
            <person name="Schleper C."/>
        </authorList>
    </citation>
    <scope>NUCLEOTIDE SEQUENCE [LARGE SCALE GENOMIC DNA]</scope>
    <source>
        <strain evidence="3">EN76</strain>
    </source>
</reference>
<evidence type="ECO:0000313" key="3">
    <source>
        <dbReference type="EMBL" id="AIC14610.1"/>
    </source>
</evidence>
<organism evidence="3 4">
    <name type="scientific">Nitrososphaera viennensis EN76</name>
    <dbReference type="NCBI Taxonomy" id="926571"/>
    <lineage>
        <taxon>Archaea</taxon>
        <taxon>Nitrososphaerota</taxon>
        <taxon>Nitrososphaeria</taxon>
        <taxon>Nitrososphaerales</taxon>
        <taxon>Nitrososphaeraceae</taxon>
        <taxon>Nitrososphaera</taxon>
    </lineage>
</organism>
<feature type="transmembrane region" description="Helical" evidence="2">
    <location>
        <begin position="24"/>
        <end position="47"/>
    </location>
</feature>
<dbReference type="Proteomes" id="UP000027093">
    <property type="component" value="Chromosome"/>
</dbReference>
<dbReference type="STRING" id="926571.NVIE_004170"/>
<gene>
    <name evidence="3" type="ORF">NVIE_004170</name>
</gene>
<evidence type="ECO:0000256" key="1">
    <source>
        <dbReference type="SAM" id="MobiDB-lite"/>
    </source>
</evidence>
<accession>A0A060HGY3</accession>
<keyword evidence="2" id="KW-0472">Membrane</keyword>
<feature type="region of interest" description="Disordered" evidence="1">
    <location>
        <begin position="213"/>
        <end position="233"/>
    </location>
</feature>
<sequence>MTTPEEHGVVLDIKRSETMRMKRGHIVLVSGAVLLVSGIAISVVWGVSFAGSFLRDNTIVAKTTIDAGKSVDARTEVNQLDRPISIAISIDRSGALLQQTSSSSDIRLKETVTDPNGRVVNSNEFGGTFFTSFKPQEPGVYTVTVSNLGSKPVTVSGVFGYISFIDSDGQPNMEALEVEGGGLGLVIAGGGMAAAGVLILIVGAIITAIDGRKEKQSGTTATTGENGIRYRKD</sequence>
<keyword evidence="2" id="KW-1133">Transmembrane helix</keyword>
<evidence type="ECO:0000313" key="4">
    <source>
        <dbReference type="Proteomes" id="UP000027093"/>
    </source>
</evidence>
<dbReference type="RefSeq" id="WP_144239422.1">
    <property type="nucleotide sequence ID" value="NZ_CP007536.1"/>
</dbReference>
<evidence type="ECO:0000256" key="2">
    <source>
        <dbReference type="SAM" id="Phobius"/>
    </source>
</evidence>
<dbReference type="EMBL" id="CP007536">
    <property type="protein sequence ID" value="AIC14610.1"/>
    <property type="molecule type" value="Genomic_DNA"/>
</dbReference>
<dbReference type="HOGENOM" id="CLU_1187816_0_0_2"/>
<proteinExistence type="predicted"/>
<keyword evidence="4" id="KW-1185">Reference proteome</keyword>